<gene>
    <name evidence="2" type="ORF">GJB61_01165</name>
</gene>
<sequence>MKGDESTSNCTLIARVRQKLKAKLPAQATAETLLPYSDAADASKWAQSSISDCLQSGIVTGRNESNLAPKAFITRAEVAAIVQRLLKKSELI</sequence>
<feature type="domain" description="SLH" evidence="1">
    <location>
        <begin position="33"/>
        <end position="92"/>
    </location>
</feature>
<evidence type="ECO:0000313" key="3">
    <source>
        <dbReference type="Proteomes" id="UP000463051"/>
    </source>
</evidence>
<evidence type="ECO:0000313" key="2">
    <source>
        <dbReference type="EMBL" id="MRN51619.1"/>
    </source>
</evidence>
<dbReference type="PROSITE" id="PS51272">
    <property type="entry name" value="SLH"/>
    <property type="match status" value="1"/>
</dbReference>
<evidence type="ECO:0000259" key="1">
    <source>
        <dbReference type="PROSITE" id="PS51272"/>
    </source>
</evidence>
<dbReference type="AlphaFoldDB" id="A0A7X2H139"/>
<dbReference type="Pfam" id="PF00395">
    <property type="entry name" value="SLH"/>
    <property type="match status" value="1"/>
</dbReference>
<name>A0A7X2H139_9BACL</name>
<comment type="caution">
    <text evidence="2">The sequence shown here is derived from an EMBL/GenBank/DDBJ whole genome shotgun (WGS) entry which is preliminary data.</text>
</comment>
<reference evidence="2 3" key="1">
    <citation type="submission" date="2019-11" db="EMBL/GenBank/DDBJ databases">
        <title>Paenibacillus monticola sp. nov., a novel PGPR strain isolated from mountain sample in China.</title>
        <authorList>
            <person name="Zhao Q."/>
            <person name="Li H.-P."/>
            <person name="Zhang J.-L."/>
        </authorList>
    </citation>
    <scope>NUCLEOTIDE SEQUENCE [LARGE SCALE GENOMIC DNA]</scope>
    <source>
        <strain evidence="2 3">LC-T2</strain>
    </source>
</reference>
<accession>A0A7X2H139</accession>
<dbReference type="InterPro" id="IPR001119">
    <property type="entry name" value="SLH_dom"/>
</dbReference>
<keyword evidence="3" id="KW-1185">Reference proteome</keyword>
<dbReference type="Proteomes" id="UP000463051">
    <property type="component" value="Unassembled WGS sequence"/>
</dbReference>
<proteinExistence type="predicted"/>
<organism evidence="2 3">
    <name type="scientific">Paenibacillus monticola</name>
    <dbReference type="NCBI Taxonomy" id="2666075"/>
    <lineage>
        <taxon>Bacteria</taxon>
        <taxon>Bacillati</taxon>
        <taxon>Bacillota</taxon>
        <taxon>Bacilli</taxon>
        <taxon>Bacillales</taxon>
        <taxon>Paenibacillaceae</taxon>
        <taxon>Paenibacillus</taxon>
    </lineage>
</organism>
<dbReference type="EMBL" id="WJXB01000001">
    <property type="protein sequence ID" value="MRN51619.1"/>
    <property type="molecule type" value="Genomic_DNA"/>
</dbReference>
<protein>
    <recommendedName>
        <fullName evidence="1">SLH domain-containing protein</fullName>
    </recommendedName>
</protein>